<dbReference type="EMBL" id="VSRR010131358">
    <property type="protein sequence ID" value="MPD02428.1"/>
    <property type="molecule type" value="Genomic_DNA"/>
</dbReference>
<comment type="caution">
    <text evidence="1">The sequence shown here is derived from an EMBL/GenBank/DDBJ whole genome shotgun (WGS) entry which is preliminary data.</text>
</comment>
<protein>
    <submittedName>
        <fullName evidence="1">Uncharacterized protein</fullName>
    </submittedName>
</protein>
<evidence type="ECO:0000313" key="2">
    <source>
        <dbReference type="Proteomes" id="UP000324222"/>
    </source>
</evidence>
<evidence type="ECO:0000313" key="1">
    <source>
        <dbReference type="EMBL" id="MPD02428.1"/>
    </source>
</evidence>
<dbReference type="AlphaFoldDB" id="A0A5B7KB19"/>
<dbReference type="Proteomes" id="UP000324222">
    <property type="component" value="Unassembled WGS sequence"/>
</dbReference>
<keyword evidence="2" id="KW-1185">Reference proteome</keyword>
<gene>
    <name evidence="1" type="ORF">E2C01_098011</name>
</gene>
<reference evidence="1 2" key="1">
    <citation type="submission" date="2019-05" db="EMBL/GenBank/DDBJ databases">
        <title>Another draft genome of Portunus trituberculatus and its Hox gene families provides insights of decapod evolution.</title>
        <authorList>
            <person name="Jeong J.-H."/>
            <person name="Song I."/>
            <person name="Kim S."/>
            <person name="Choi T."/>
            <person name="Kim D."/>
            <person name="Ryu S."/>
            <person name="Kim W."/>
        </authorList>
    </citation>
    <scope>NUCLEOTIDE SEQUENCE [LARGE SCALE GENOMIC DNA]</scope>
    <source>
        <tissue evidence="1">Muscle</tissue>
    </source>
</reference>
<sequence length="69" mass="8175">MCIFFFFLKRLNNRRRHDVTKVKPARYWSAAAPFTQNISNRSLKIHDNSRVKLKESKICPKDLKHTGNT</sequence>
<proteinExistence type="predicted"/>
<accession>A0A5B7KB19</accession>
<organism evidence="1 2">
    <name type="scientific">Portunus trituberculatus</name>
    <name type="common">Swimming crab</name>
    <name type="synonym">Neptunus trituberculatus</name>
    <dbReference type="NCBI Taxonomy" id="210409"/>
    <lineage>
        <taxon>Eukaryota</taxon>
        <taxon>Metazoa</taxon>
        <taxon>Ecdysozoa</taxon>
        <taxon>Arthropoda</taxon>
        <taxon>Crustacea</taxon>
        <taxon>Multicrustacea</taxon>
        <taxon>Malacostraca</taxon>
        <taxon>Eumalacostraca</taxon>
        <taxon>Eucarida</taxon>
        <taxon>Decapoda</taxon>
        <taxon>Pleocyemata</taxon>
        <taxon>Brachyura</taxon>
        <taxon>Eubrachyura</taxon>
        <taxon>Portunoidea</taxon>
        <taxon>Portunidae</taxon>
        <taxon>Portuninae</taxon>
        <taxon>Portunus</taxon>
    </lineage>
</organism>
<name>A0A5B7KB19_PORTR</name>